<gene>
    <name evidence="1" type="ORF">GDO81_004977</name>
</gene>
<reference evidence="1" key="1">
    <citation type="thesis" date="2020" institute="ProQuest LLC" country="789 East Eisenhower Parkway, Ann Arbor, MI, USA">
        <title>Comparative Genomics and Chromosome Evolution.</title>
        <authorList>
            <person name="Mudd A.B."/>
        </authorList>
    </citation>
    <scope>NUCLEOTIDE SEQUENCE</scope>
    <source>
        <strain evidence="1">237g6f4</strain>
        <tissue evidence="1">Blood</tissue>
    </source>
</reference>
<keyword evidence="2" id="KW-1185">Reference proteome</keyword>
<proteinExistence type="predicted"/>
<accession>A0AAV7CMK1</accession>
<evidence type="ECO:0000313" key="1">
    <source>
        <dbReference type="EMBL" id="KAG8585332.1"/>
    </source>
</evidence>
<evidence type="ECO:0000313" key="2">
    <source>
        <dbReference type="Proteomes" id="UP000824782"/>
    </source>
</evidence>
<dbReference type="EMBL" id="WNYA01000002">
    <property type="protein sequence ID" value="KAG8585332.1"/>
    <property type="molecule type" value="Genomic_DNA"/>
</dbReference>
<organism evidence="1 2">
    <name type="scientific">Engystomops pustulosus</name>
    <name type="common">Tungara frog</name>
    <name type="synonym">Physalaemus pustulosus</name>
    <dbReference type="NCBI Taxonomy" id="76066"/>
    <lineage>
        <taxon>Eukaryota</taxon>
        <taxon>Metazoa</taxon>
        <taxon>Chordata</taxon>
        <taxon>Craniata</taxon>
        <taxon>Vertebrata</taxon>
        <taxon>Euteleostomi</taxon>
        <taxon>Amphibia</taxon>
        <taxon>Batrachia</taxon>
        <taxon>Anura</taxon>
        <taxon>Neobatrachia</taxon>
        <taxon>Hyloidea</taxon>
        <taxon>Leptodactylidae</taxon>
        <taxon>Leiuperinae</taxon>
        <taxon>Engystomops</taxon>
    </lineage>
</organism>
<dbReference type="Proteomes" id="UP000824782">
    <property type="component" value="Unassembled WGS sequence"/>
</dbReference>
<comment type="caution">
    <text evidence="1">The sequence shown here is derived from an EMBL/GenBank/DDBJ whole genome shotgun (WGS) entry which is preliminary data.</text>
</comment>
<protein>
    <submittedName>
        <fullName evidence="1">Uncharacterized protein</fullName>
    </submittedName>
</protein>
<dbReference type="AlphaFoldDB" id="A0AAV7CMK1"/>
<sequence>MILSLYEPQTMKTSPKYHSCGRHYNYVRIKSNCRIQYSWKELESNMLDGFVPHNYYMNTHVFLTSSKASCKTTKEPKDVLYRL</sequence>
<name>A0AAV7CMK1_ENGPU</name>